<evidence type="ECO:0000256" key="1">
    <source>
        <dbReference type="SAM" id="MobiDB-lite"/>
    </source>
</evidence>
<dbReference type="GO" id="GO:0004843">
    <property type="term" value="F:cysteine-type deubiquitinase activity"/>
    <property type="evidence" value="ECO:0007669"/>
    <property type="project" value="InterPro"/>
</dbReference>
<dbReference type="EMBL" id="ML976670">
    <property type="protein sequence ID" value="KAF1975404.1"/>
    <property type="molecule type" value="Genomic_DNA"/>
</dbReference>
<feature type="region of interest" description="Disordered" evidence="1">
    <location>
        <begin position="1"/>
        <end position="24"/>
    </location>
</feature>
<dbReference type="InterPro" id="IPR050164">
    <property type="entry name" value="Peptidase_C19"/>
</dbReference>
<gene>
    <name evidence="3" type="ORF">BU23DRAFT_73029</name>
</gene>
<dbReference type="Proteomes" id="UP000800036">
    <property type="component" value="Unassembled WGS sequence"/>
</dbReference>
<keyword evidence="4" id="KW-1185">Reference proteome</keyword>
<protein>
    <submittedName>
        <fullName evidence="3">Cysteine proteinase</fullName>
    </submittedName>
</protein>
<evidence type="ECO:0000313" key="3">
    <source>
        <dbReference type="EMBL" id="KAF1975404.1"/>
    </source>
</evidence>
<proteinExistence type="predicted"/>
<dbReference type="OrthoDB" id="289038at2759"/>
<reference evidence="3" key="1">
    <citation type="journal article" date="2020" name="Stud. Mycol.">
        <title>101 Dothideomycetes genomes: a test case for predicting lifestyles and emergence of pathogens.</title>
        <authorList>
            <person name="Haridas S."/>
            <person name="Albert R."/>
            <person name="Binder M."/>
            <person name="Bloem J."/>
            <person name="Labutti K."/>
            <person name="Salamov A."/>
            <person name="Andreopoulos B."/>
            <person name="Baker S."/>
            <person name="Barry K."/>
            <person name="Bills G."/>
            <person name="Bluhm B."/>
            <person name="Cannon C."/>
            <person name="Castanera R."/>
            <person name="Culley D."/>
            <person name="Daum C."/>
            <person name="Ezra D."/>
            <person name="Gonzalez J."/>
            <person name="Henrissat B."/>
            <person name="Kuo A."/>
            <person name="Liang C."/>
            <person name="Lipzen A."/>
            <person name="Lutzoni F."/>
            <person name="Magnuson J."/>
            <person name="Mondo S."/>
            <person name="Nolan M."/>
            <person name="Ohm R."/>
            <person name="Pangilinan J."/>
            <person name="Park H.-J."/>
            <person name="Ramirez L."/>
            <person name="Alfaro M."/>
            <person name="Sun H."/>
            <person name="Tritt A."/>
            <person name="Yoshinaga Y."/>
            <person name="Zwiers L.-H."/>
            <person name="Turgeon B."/>
            <person name="Goodwin S."/>
            <person name="Spatafora J."/>
            <person name="Crous P."/>
            <person name="Grigoriev I."/>
        </authorList>
    </citation>
    <scope>NUCLEOTIDE SEQUENCE</scope>
    <source>
        <strain evidence="3">CBS 107.79</strain>
    </source>
</reference>
<evidence type="ECO:0000313" key="4">
    <source>
        <dbReference type="Proteomes" id="UP000800036"/>
    </source>
</evidence>
<dbReference type="AlphaFoldDB" id="A0A6A5VE09"/>
<dbReference type="GO" id="GO:0005634">
    <property type="term" value="C:nucleus"/>
    <property type="evidence" value="ECO:0007669"/>
    <property type="project" value="TreeGrafter"/>
</dbReference>
<dbReference type="InterPro" id="IPR038765">
    <property type="entry name" value="Papain-like_cys_pep_sf"/>
</dbReference>
<dbReference type="PANTHER" id="PTHR24006">
    <property type="entry name" value="UBIQUITIN CARBOXYL-TERMINAL HYDROLASE"/>
    <property type="match status" value="1"/>
</dbReference>
<evidence type="ECO:0000259" key="2">
    <source>
        <dbReference type="PROSITE" id="PS50235"/>
    </source>
</evidence>
<name>A0A6A5VE09_9PLEO</name>
<accession>A0A6A5VE09</accession>
<dbReference type="GO" id="GO:0005829">
    <property type="term" value="C:cytosol"/>
    <property type="evidence" value="ECO:0007669"/>
    <property type="project" value="TreeGrafter"/>
</dbReference>
<dbReference type="SUPFAM" id="SSF54001">
    <property type="entry name" value="Cysteine proteinases"/>
    <property type="match status" value="1"/>
</dbReference>
<organism evidence="3 4">
    <name type="scientific">Bimuria novae-zelandiae CBS 107.79</name>
    <dbReference type="NCBI Taxonomy" id="1447943"/>
    <lineage>
        <taxon>Eukaryota</taxon>
        <taxon>Fungi</taxon>
        <taxon>Dikarya</taxon>
        <taxon>Ascomycota</taxon>
        <taxon>Pezizomycotina</taxon>
        <taxon>Dothideomycetes</taxon>
        <taxon>Pleosporomycetidae</taxon>
        <taxon>Pleosporales</taxon>
        <taxon>Massarineae</taxon>
        <taxon>Didymosphaeriaceae</taxon>
        <taxon>Bimuria</taxon>
    </lineage>
</organism>
<feature type="region of interest" description="Disordered" evidence="1">
    <location>
        <begin position="207"/>
        <end position="232"/>
    </location>
</feature>
<dbReference type="InterPro" id="IPR028889">
    <property type="entry name" value="USP"/>
</dbReference>
<feature type="compositionally biased region" description="Basic and acidic residues" evidence="1">
    <location>
        <begin position="10"/>
        <end position="19"/>
    </location>
</feature>
<dbReference type="CDD" id="cd02257">
    <property type="entry name" value="Peptidase_C19"/>
    <property type="match status" value="1"/>
</dbReference>
<dbReference type="GO" id="GO:0016579">
    <property type="term" value="P:protein deubiquitination"/>
    <property type="evidence" value="ECO:0007669"/>
    <property type="project" value="InterPro"/>
</dbReference>
<dbReference type="PROSITE" id="PS50235">
    <property type="entry name" value="USP_3"/>
    <property type="match status" value="1"/>
</dbReference>
<feature type="domain" description="USP" evidence="2">
    <location>
        <begin position="1"/>
        <end position="181"/>
    </location>
</feature>
<dbReference type="InterPro" id="IPR001394">
    <property type="entry name" value="Peptidase_C19_UCH"/>
</dbReference>
<dbReference type="Pfam" id="PF00443">
    <property type="entry name" value="UCH"/>
    <property type="match status" value="1"/>
</dbReference>
<dbReference type="Gene3D" id="3.90.70.10">
    <property type="entry name" value="Cysteine proteinases"/>
    <property type="match status" value="1"/>
</dbReference>
<sequence>MLCPPSDGRTTTKDLRSGDEPDTVTVPSLIDDHLTFDGECVCGQDGCTPAGNQKFTKLPEFFMIKFVRQVPPGDNGPPAKHKFAYRVDFEEAKGYTLDLSRYVHGDAKREHGCLYELRTAIYHKGDTMDSGHYVAVSRTGSSNDWYQCNDDIVERAEGPYPTGEIMGGDQGQAYLALYERTHPEESGKIVHDVERQNSFDSLNGFWAEKESQTDEGSIKEIPDKEKAADDLD</sequence>